<sequence>MPICANLSLLFTELPLIERVRAAAEAGFAGVEIQFPYEVPAAALQAELQRSGMPLVLFNLPAGDLMQGGAGLAAVPGREAQFAAGLRQALEYAEVLRPQKINVLAGRLAEGVEREQALALLAEHLRQTAEAFAERGIAVLMEAINLHDMPGFLLNTPQHLLDMLARVGHPNLAAQLDFYHMARMGLDLADCVRQLQGHIGHVQFADAPGRGEPGSGELDFGPALAALRAQGYAGWLGAEYRPVGATSAGLGWLPTWRERLQSA</sequence>
<keyword evidence="6" id="KW-1185">Reference proteome</keyword>
<feature type="active site" description="Proton donor/acceptor" evidence="3">
    <location>
        <position position="142"/>
    </location>
</feature>
<evidence type="ECO:0000256" key="3">
    <source>
        <dbReference type="PIRSR" id="PIRSR006241-50"/>
    </source>
</evidence>
<organism evidence="5 6">
    <name type="scientific">Pseudomonas citronellolis</name>
    <dbReference type="NCBI Taxonomy" id="53408"/>
    <lineage>
        <taxon>Bacteria</taxon>
        <taxon>Pseudomonadati</taxon>
        <taxon>Pseudomonadota</taxon>
        <taxon>Gammaproteobacteria</taxon>
        <taxon>Pseudomonadales</taxon>
        <taxon>Pseudomonadaceae</taxon>
        <taxon>Pseudomonas</taxon>
    </lineage>
</organism>
<evidence type="ECO:0000256" key="1">
    <source>
        <dbReference type="ARBA" id="ARBA00023235"/>
    </source>
</evidence>
<proteinExistence type="inferred from homology"/>
<protein>
    <submittedName>
        <fullName evidence="5">Hydroxypyruvate isomerase</fullName>
    </submittedName>
</protein>
<dbReference type="PANTHER" id="PTHR43489">
    <property type="entry name" value="ISOMERASE"/>
    <property type="match status" value="1"/>
</dbReference>
<dbReference type="RefSeq" id="WP_074976561.1">
    <property type="nucleotide sequence ID" value="NZ_FOLS01000001.1"/>
</dbReference>
<dbReference type="AlphaFoldDB" id="A0AAQ1HIH0"/>
<dbReference type="EMBL" id="FOLS01000001">
    <property type="protein sequence ID" value="SFB90330.1"/>
    <property type="molecule type" value="Genomic_DNA"/>
</dbReference>
<evidence type="ECO:0000313" key="5">
    <source>
        <dbReference type="EMBL" id="SFB90330.1"/>
    </source>
</evidence>
<dbReference type="Pfam" id="PF01261">
    <property type="entry name" value="AP_endonuc_2"/>
    <property type="match status" value="1"/>
</dbReference>
<dbReference type="PANTHER" id="PTHR43489:SF6">
    <property type="entry name" value="HYDROXYPYRUVATE ISOMERASE-RELATED"/>
    <property type="match status" value="1"/>
</dbReference>
<comment type="similarity">
    <text evidence="2">Belongs to the hyi family.</text>
</comment>
<dbReference type="GO" id="GO:0008903">
    <property type="term" value="F:hydroxypyruvate isomerase activity"/>
    <property type="evidence" value="ECO:0007669"/>
    <property type="project" value="TreeGrafter"/>
</dbReference>
<evidence type="ECO:0000256" key="2">
    <source>
        <dbReference type="PIRNR" id="PIRNR006241"/>
    </source>
</evidence>
<evidence type="ECO:0000313" key="6">
    <source>
        <dbReference type="Proteomes" id="UP000183385"/>
    </source>
</evidence>
<dbReference type="InterPro" id="IPR026040">
    <property type="entry name" value="HyI-like"/>
</dbReference>
<reference evidence="5 6" key="1">
    <citation type="submission" date="2016-10" db="EMBL/GenBank/DDBJ databases">
        <authorList>
            <person name="Varghese N."/>
            <person name="Submissions S."/>
        </authorList>
    </citation>
    <scope>NUCLEOTIDE SEQUENCE [LARGE SCALE GENOMIC DNA]</scope>
    <source>
        <strain evidence="5 6">LMG 18378</strain>
    </source>
</reference>
<gene>
    <name evidence="5" type="ORF">SAMN05216577_101252</name>
</gene>
<name>A0AAQ1HIH0_9PSED</name>
<dbReference type="InterPro" id="IPR050417">
    <property type="entry name" value="Sugar_Epim/Isomerase"/>
</dbReference>
<feature type="active site" description="Proton donor/acceptor" evidence="3">
    <location>
        <position position="239"/>
    </location>
</feature>
<dbReference type="Gene3D" id="3.20.20.150">
    <property type="entry name" value="Divalent-metal-dependent TIM barrel enzymes"/>
    <property type="match status" value="1"/>
</dbReference>
<comment type="caution">
    <text evidence="5">The sequence shown here is derived from an EMBL/GenBank/DDBJ whole genome shotgun (WGS) entry which is preliminary data.</text>
</comment>
<accession>A0AAQ1HIH0</accession>
<dbReference type="SUPFAM" id="SSF51658">
    <property type="entry name" value="Xylose isomerase-like"/>
    <property type="match status" value="1"/>
</dbReference>
<dbReference type="Proteomes" id="UP000183385">
    <property type="component" value="Unassembled WGS sequence"/>
</dbReference>
<dbReference type="PIRSF" id="PIRSF006241">
    <property type="entry name" value="HyI"/>
    <property type="match status" value="1"/>
</dbReference>
<feature type="domain" description="Xylose isomerase-like TIM barrel" evidence="4">
    <location>
        <begin position="20"/>
        <end position="254"/>
    </location>
</feature>
<dbReference type="GO" id="GO:0046487">
    <property type="term" value="P:glyoxylate metabolic process"/>
    <property type="evidence" value="ECO:0007669"/>
    <property type="project" value="TreeGrafter"/>
</dbReference>
<evidence type="ECO:0000259" key="4">
    <source>
        <dbReference type="Pfam" id="PF01261"/>
    </source>
</evidence>
<keyword evidence="1 2" id="KW-0413">Isomerase</keyword>
<dbReference type="InterPro" id="IPR013022">
    <property type="entry name" value="Xyl_isomerase-like_TIM-brl"/>
</dbReference>
<dbReference type="InterPro" id="IPR036237">
    <property type="entry name" value="Xyl_isomerase-like_sf"/>
</dbReference>